<reference evidence="2" key="1">
    <citation type="submission" date="2023-10" db="EMBL/GenBank/DDBJ databases">
        <authorList>
            <person name="Chen Y."/>
            <person name="Shah S."/>
            <person name="Dougan E. K."/>
            <person name="Thang M."/>
            <person name="Chan C."/>
        </authorList>
    </citation>
    <scope>NUCLEOTIDE SEQUENCE [LARGE SCALE GENOMIC DNA]</scope>
</reference>
<feature type="region of interest" description="Disordered" evidence="1">
    <location>
        <begin position="54"/>
        <end position="74"/>
    </location>
</feature>
<evidence type="ECO:0000313" key="3">
    <source>
        <dbReference type="Proteomes" id="UP001189429"/>
    </source>
</evidence>
<name>A0ABN9PFT5_9DINO</name>
<evidence type="ECO:0008006" key="4">
    <source>
        <dbReference type="Google" id="ProtNLM"/>
    </source>
</evidence>
<feature type="non-terminal residue" evidence="2">
    <location>
        <position position="278"/>
    </location>
</feature>
<feature type="compositionally biased region" description="Basic residues" evidence="1">
    <location>
        <begin position="147"/>
        <end position="156"/>
    </location>
</feature>
<dbReference type="EMBL" id="CAUYUJ010000346">
    <property type="protein sequence ID" value="CAK0790050.1"/>
    <property type="molecule type" value="Genomic_DNA"/>
</dbReference>
<protein>
    <recommendedName>
        <fullName evidence="4">PPPDE domain-containing protein</fullName>
    </recommendedName>
</protein>
<proteinExistence type="predicted"/>
<feature type="compositionally biased region" description="Low complexity" evidence="1">
    <location>
        <begin position="54"/>
        <end position="64"/>
    </location>
</feature>
<evidence type="ECO:0000256" key="1">
    <source>
        <dbReference type="SAM" id="MobiDB-lite"/>
    </source>
</evidence>
<organism evidence="2 3">
    <name type="scientific">Prorocentrum cordatum</name>
    <dbReference type="NCBI Taxonomy" id="2364126"/>
    <lineage>
        <taxon>Eukaryota</taxon>
        <taxon>Sar</taxon>
        <taxon>Alveolata</taxon>
        <taxon>Dinophyceae</taxon>
        <taxon>Prorocentrales</taxon>
        <taxon>Prorocentraceae</taxon>
        <taxon>Prorocentrum</taxon>
    </lineage>
</organism>
<evidence type="ECO:0000313" key="2">
    <source>
        <dbReference type="EMBL" id="CAK0790050.1"/>
    </source>
</evidence>
<feature type="region of interest" description="Disordered" evidence="1">
    <location>
        <begin position="103"/>
        <end position="226"/>
    </location>
</feature>
<comment type="caution">
    <text evidence="2">The sequence shown here is derived from an EMBL/GenBank/DDBJ whole genome shotgun (WGS) entry which is preliminary data.</text>
</comment>
<dbReference type="Proteomes" id="UP001189429">
    <property type="component" value="Unassembled WGS sequence"/>
</dbReference>
<gene>
    <name evidence="2" type="ORF">PCOR1329_LOCUS1423</name>
</gene>
<dbReference type="InterPro" id="IPR042266">
    <property type="entry name" value="PPPDE_sf"/>
</dbReference>
<keyword evidence="3" id="KW-1185">Reference proteome</keyword>
<feature type="compositionally biased region" description="Low complexity" evidence="1">
    <location>
        <begin position="104"/>
        <end position="121"/>
    </location>
</feature>
<accession>A0ABN9PFT5</accession>
<sequence length="278" mass="28980">MERSETEILFRAAAMRLPSEARREGLLPNAAGPPMAMTLTPRGAAGVAIGAAAPGSGAARQPAAGQPPPGQQLAARAGLDWRDTCRGILQEDGLSIWRLRHTARASTTPPRTSAPPASLRAAARRPSRPGAATPTGACRTARWQGSRPRRRARRGRTPPASSRRSAGWRGGSWAWTGPSTPRGGGPLAAGGAAAARRGGGDPATGISSRATCEATRGPSPALPPANHLKKELGKKEWPANTYHIVSRNCVTFAEELTKALSVPEEFPAWVRGAIDAAK</sequence>
<dbReference type="Gene3D" id="3.90.1720.30">
    <property type="entry name" value="PPPDE domains"/>
    <property type="match status" value="1"/>
</dbReference>
<feature type="compositionally biased region" description="Low complexity" evidence="1">
    <location>
        <begin position="157"/>
        <end position="175"/>
    </location>
</feature>